<dbReference type="AlphaFoldDB" id="A0A0H1RDX9"/>
<evidence type="ECO:0000259" key="2">
    <source>
        <dbReference type="Pfam" id="PF16363"/>
    </source>
</evidence>
<keyword evidence="4" id="KW-1185">Reference proteome</keyword>
<dbReference type="RefSeq" id="WP_047188603.1">
    <property type="nucleotide sequence ID" value="NZ_LCYG01000020.1"/>
</dbReference>
<dbReference type="PANTHER" id="PTHR43574">
    <property type="entry name" value="EPIMERASE-RELATED"/>
    <property type="match status" value="1"/>
</dbReference>
<dbReference type="Pfam" id="PF16363">
    <property type="entry name" value="GDP_Man_Dehyd"/>
    <property type="match status" value="1"/>
</dbReference>
<dbReference type="PRINTS" id="PR01713">
    <property type="entry name" value="NUCEPIMERASE"/>
</dbReference>
<dbReference type="SUPFAM" id="SSF51735">
    <property type="entry name" value="NAD(P)-binding Rossmann-fold domains"/>
    <property type="match status" value="1"/>
</dbReference>
<organism evidence="3 4">
    <name type="scientific">Microvirga vignae</name>
    <dbReference type="NCBI Taxonomy" id="1225564"/>
    <lineage>
        <taxon>Bacteria</taxon>
        <taxon>Pseudomonadati</taxon>
        <taxon>Pseudomonadota</taxon>
        <taxon>Alphaproteobacteria</taxon>
        <taxon>Hyphomicrobiales</taxon>
        <taxon>Methylobacteriaceae</taxon>
        <taxon>Microvirga</taxon>
    </lineage>
</organism>
<dbReference type="InterPro" id="IPR036291">
    <property type="entry name" value="NAD(P)-bd_dom_sf"/>
</dbReference>
<proteinExistence type="predicted"/>
<feature type="domain" description="NAD(P)-binding" evidence="2">
    <location>
        <begin position="4"/>
        <end position="314"/>
    </location>
</feature>
<keyword evidence="1" id="KW-0520">NAD</keyword>
<accession>A0A0H1RDX9</accession>
<protein>
    <recommendedName>
        <fullName evidence="2">NAD(P)-binding domain-containing protein</fullName>
    </recommendedName>
</protein>
<dbReference type="Gene3D" id="3.90.25.10">
    <property type="entry name" value="UDP-galactose 4-epimerase, domain 1"/>
    <property type="match status" value="1"/>
</dbReference>
<evidence type="ECO:0000313" key="3">
    <source>
        <dbReference type="EMBL" id="KLK93400.1"/>
    </source>
</evidence>
<dbReference type="STRING" id="1225564.AA309_08690"/>
<dbReference type="InterPro" id="IPR016040">
    <property type="entry name" value="NAD(P)-bd_dom"/>
</dbReference>
<dbReference type="Proteomes" id="UP000035489">
    <property type="component" value="Unassembled WGS sequence"/>
</dbReference>
<evidence type="ECO:0000256" key="1">
    <source>
        <dbReference type="ARBA" id="ARBA00023027"/>
    </source>
</evidence>
<dbReference type="OrthoDB" id="9801785at2"/>
<name>A0A0H1RDX9_9HYPH</name>
<sequence length="327" mass="36741">MKIIVTGTAGFVGFHLAERLLERGDTVIGIDVINDYYEVTLKEARQTRLAEYERYHFLRADVSDMALMRSLFSEHSNADAVVHLAAQAGVRYSIENPEAYVTANVLGQVAILEAMRSLARPVTLLYASSSSVYGANRETPFSPEQVVTSPVSLYAATKLAAEHIAECYGHLYDLASVGFRFFTVYGPYGRPDMAYYTFAKAIAAGKPITVYNNGDMARDFTYISDVVDGLIAAIGRTPERNQYGVRHKIYNLGNHRPTNLLHFIRIIEREMGRTTDKHFAPMQKGDVLRTFADIEDSRRDLGYEPRVPIEEGLARFVSWFKTYHGVN</sequence>
<gene>
    <name evidence="3" type="ORF">AA309_08690</name>
</gene>
<evidence type="ECO:0000313" key="4">
    <source>
        <dbReference type="Proteomes" id="UP000035489"/>
    </source>
</evidence>
<dbReference type="PATRIC" id="fig|1225564.3.peg.2347"/>
<reference evidence="3 4" key="1">
    <citation type="submission" date="2015-05" db="EMBL/GenBank/DDBJ databases">
        <title>Draft genome sequence of Microvirga vignae strain BR3299, a novel nitrogen fixing bacteria isolated from Brazil semi-aired region.</title>
        <authorList>
            <person name="Zilli J.E."/>
            <person name="Passos S.R."/>
            <person name="Leite J."/>
            <person name="Baldani J.I."/>
            <person name="Xavier G.R."/>
            <person name="Rumjaneck N.G."/>
            <person name="Simoes-Araujo J.L."/>
        </authorList>
    </citation>
    <scope>NUCLEOTIDE SEQUENCE [LARGE SCALE GENOMIC DNA]</scope>
    <source>
        <strain evidence="3 4">BR3299</strain>
    </source>
</reference>
<dbReference type="EMBL" id="LCYG01000020">
    <property type="protein sequence ID" value="KLK93400.1"/>
    <property type="molecule type" value="Genomic_DNA"/>
</dbReference>
<dbReference type="Gene3D" id="3.40.50.720">
    <property type="entry name" value="NAD(P)-binding Rossmann-like Domain"/>
    <property type="match status" value="1"/>
</dbReference>
<comment type="caution">
    <text evidence="3">The sequence shown here is derived from an EMBL/GenBank/DDBJ whole genome shotgun (WGS) entry which is preliminary data.</text>
</comment>